<dbReference type="Proteomes" id="UP000282597">
    <property type="component" value="Chromosome"/>
</dbReference>
<proteinExistence type="predicted"/>
<sequence>MNSSELMQQFEARYDRLQARSEAADEAYCVLADEVEASITFDALLEVMVELPDSVKKQALRDAAQAQSTDLFVETYERLLETQTGRALQRAIDCAYQRKATA</sequence>
<dbReference type="EMBL" id="AP018150">
    <property type="protein sequence ID" value="BBE09440.1"/>
    <property type="molecule type" value="Genomic_DNA"/>
</dbReference>
<accession>A0A2Z6EVF2</accession>
<name>A0A2Z6EVF2_9BURK</name>
<evidence type="ECO:0000313" key="1">
    <source>
        <dbReference type="EMBL" id="BBE09440.1"/>
    </source>
</evidence>
<reference evidence="1 2" key="1">
    <citation type="journal article" date="2018" name="Microbes Environ.">
        <title>Comparative Genomic Insights into Endofungal Lifestyles of Two Bacterial Endosymbionts, Mycoavidus cysteinexigens and Burkholderia rhizoxinica.</title>
        <authorList>
            <person name="Sharmin D."/>
            <person name="Guo Y."/>
            <person name="Nishizawa T."/>
            <person name="Ohshima S."/>
            <person name="Sato Y."/>
            <person name="Takashima Y."/>
            <person name="Narisawa K."/>
            <person name="Ohta H."/>
        </authorList>
    </citation>
    <scope>NUCLEOTIDE SEQUENCE [LARGE SCALE GENOMIC DNA]</scope>
    <source>
        <strain evidence="1 2">B1-EB</strain>
    </source>
</reference>
<dbReference type="RefSeq" id="WP_045361970.1">
    <property type="nucleotide sequence ID" value="NZ_AP018150.1"/>
</dbReference>
<organism evidence="1 2">
    <name type="scientific">Mycoavidus cysteinexigens</name>
    <dbReference type="NCBI Taxonomy" id="1553431"/>
    <lineage>
        <taxon>Bacteria</taxon>
        <taxon>Pseudomonadati</taxon>
        <taxon>Pseudomonadota</taxon>
        <taxon>Betaproteobacteria</taxon>
        <taxon>Burkholderiales</taxon>
        <taxon>Burkholderiaceae</taxon>
        <taxon>Mycoavidus</taxon>
    </lineage>
</organism>
<gene>
    <name evidence="1" type="ORF">MCB1EB_1279</name>
</gene>
<evidence type="ECO:0000313" key="2">
    <source>
        <dbReference type="Proteomes" id="UP000282597"/>
    </source>
</evidence>
<dbReference type="AlphaFoldDB" id="A0A2Z6EVF2"/>
<dbReference type="KEGG" id="mcys:MCB1EB_1279"/>
<protein>
    <submittedName>
        <fullName evidence="1">ATP synthase subunit alpha</fullName>
    </submittedName>
</protein>
<keyword evidence="2" id="KW-1185">Reference proteome</keyword>